<dbReference type="EMBL" id="JABANM010027201">
    <property type="protein sequence ID" value="KAF4711695.1"/>
    <property type="molecule type" value="Genomic_DNA"/>
</dbReference>
<evidence type="ECO:0000313" key="8">
    <source>
        <dbReference type="EMBL" id="KAF4711695.1"/>
    </source>
</evidence>
<dbReference type="GO" id="GO:0005737">
    <property type="term" value="C:cytoplasm"/>
    <property type="evidence" value="ECO:0007669"/>
    <property type="project" value="TreeGrafter"/>
</dbReference>
<keyword evidence="6" id="KW-0560">Oxidoreductase</keyword>
<name>A0A7J6QT94_PEROL</name>
<gene>
    <name evidence="8" type="primary">BNA1_1</name>
    <name evidence="8" type="ORF">FOZ62_000614</name>
</gene>
<feature type="non-terminal residue" evidence="8">
    <location>
        <position position="241"/>
    </location>
</feature>
<protein>
    <submittedName>
        <fullName evidence="8">3-hydroxyanthranilic acid dioxygenase</fullName>
    </submittedName>
</protein>
<dbReference type="SUPFAM" id="SSF51182">
    <property type="entry name" value="RmlC-like cupins"/>
    <property type="match status" value="2"/>
</dbReference>
<evidence type="ECO:0000256" key="3">
    <source>
        <dbReference type="ARBA" id="ARBA00022642"/>
    </source>
</evidence>
<keyword evidence="5 8" id="KW-0223">Dioxygenase</keyword>
<dbReference type="GO" id="GO:0000334">
    <property type="term" value="F:3-hydroxyanthranilate 3,4-dioxygenase activity"/>
    <property type="evidence" value="ECO:0007669"/>
    <property type="project" value="InterPro"/>
</dbReference>
<evidence type="ECO:0000256" key="7">
    <source>
        <dbReference type="ARBA" id="ARBA00023004"/>
    </source>
</evidence>
<evidence type="ECO:0000256" key="5">
    <source>
        <dbReference type="ARBA" id="ARBA00022964"/>
    </source>
</evidence>
<dbReference type="InterPro" id="IPR014710">
    <property type="entry name" value="RmlC-like_jellyroll"/>
</dbReference>
<accession>A0A7J6QT94</accession>
<organism evidence="8 9">
    <name type="scientific">Perkinsus olseni</name>
    <name type="common">Perkinsus atlanticus</name>
    <dbReference type="NCBI Taxonomy" id="32597"/>
    <lineage>
        <taxon>Eukaryota</taxon>
        <taxon>Sar</taxon>
        <taxon>Alveolata</taxon>
        <taxon>Perkinsozoa</taxon>
        <taxon>Perkinsea</taxon>
        <taxon>Perkinsida</taxon>
        <taxon>Perkinsidae</taxon>
        <taxon>Perkinsus</taxon>
    </lineage>
</organism>
<dbReference type="InterPro" id="IPR010329">
    <property type="entry name" value="3hydroanth_dOase"/>
</dbReference>
<dbReference type="PANTHER" id="PTHR15497">
    <property type="entry name" value="3-HYDROXYANTHRANILATE 3,4-DIOXYGENASE"/>
    <property type="match status" value="1"/>
</dbReference>
<keyword evidence="3" id="KW-0662">Pyridine nucleotide biosynthesis</keyword>
<evidence type="ECO:0000256" key="6">
    <source>
        <dbReference type="ARBA" id="ARBA00023002"/>
    </source>
</evidence>
<dbReference type="GO" id="GO:0034354">
    <property type="term" value="P:'de novo' NAD+ biosynthetic process from L-tryptophan"/>
    <property type="evidence" value="ECO:0007669"/>
    <property type="project" value="TreeGrafter"/>
</dbReference>
<keyword evidence="4" id="KW-0479">Metal-binding</keyword>
<dbReference type="GO" id="GO:0046874">
    <property type="term" value="P:quinolinate metabolic process"/>
    <property type="evidence" value="ECO:0007669"/>
    <property type="project" value="TreeGrafter"/>
</dbReference>
<dbReference type="PANTHER" id="PTHR15497:SF1">
    <property type="entry name" value="3-HYDROXYANTHRANILATE 3,4-DIOXYGENASE"/>
    <property type="match status" value="1"/>
</dbReference>
<proteinExistence type="predicted"/>
<dbReference type="Proteomes" id="UP000574390">
    <property type="component" value="Unassembled WGS sequence"/>
</dbReference>
<dbReference type="Gene3D" id="2.60.120.10">
    <property type="entry name" value="Jelly Rolls"/>
    <property type="match status" value="2"/>
</dbReference>
<evidence type="ECO:0000256" key="4">
    <source>
        <dbReference type="ARBA" id="ARBA00022723"/>
    </source>
</evidence>
<comment type="caution">
    <text evidence="8">The sequence shown here is derived from an EMBL/GenBank/DDBJ whole genome shotgun (WGS) entry which is preliminary data.</text>
</comment>
<dbReference type="Pfam" id="PF06052">
    <property type="entry name" value="3-HAO"/>
    <property type="match status" value="2"/>
</dbReference>
<sequence length="241" mass="26772">HSLLMTHDLRSEGPLSVAGWVEEHSESFSPPICNKLMHKEHLSIMFGLVIERARVEGKEFDGLRWYTDFEKCDEVLWEKYFYCGDLGRDLVPVVEEFRASEAFATGRPTPGSVIADPPLLQDYQTIVPRPFSLNEWLEEHSGELSQPGARLSLFRDDHPEQGFRVVVLGAGAKEAADEEFPGGSEAFLYVRRGEVAVSGGDVGQKALNAGECFVLAEGKFSKFRRSRDCIALLLTSSSSSS</sequence>
<comment type="cofactor">
    <cofactor evidence="1">
        <name>Fe(2+)</name>
        <dbReference type="ChEBI" id="CHEBI:29033"/>
    </cofactor>
</comment>
<dbReference type="AlphaFoldDB" id="A0A7J6QT94"/>
<dbReference type="InterPro" id="IPR011051">
    <property type="entry name" value="RmlC_Cupin_sf"/>
</dbReference>
<evidence type="ECO:0000256" key="1">
    <source>
        <dbReference type="ARBA" id="ARBA00001954"/>
    </source>
</evidence>
<reference evidence="8 9" key="1">
    <citation type="submission" date="2020-04" db="EMBL/GenBank/DDBJ databases">
        <title>Perkinsus olseni comparative genomics.</title>
        <authorList>
            <person name="Bogema D.R."/>
        </authorList>
    </citation>
    <scope>NUCLEOTIDE SEQUENCE [LARGE SCALE GENOMIC DNA]</scope>
    <source>
        <strain evidence="8">ATCC PRA-205</strain>
    </source>
</reference>
<keyword evidence="7" id="KW-0408">Iron</keyword>
<evidence type="ECO:0000313" key="9">
    <source>
        <dbReference type="Proteomes" id="UP000574390"/>
    </source>
</evidence>
<comment type="function">
    <text evidence="2">Catalyzes the oxidative ring opening of 3-hydroxyanthranilate to 2-amino-3-carboxymuconate semialdehyde, which spontaneously cyclizes to quinolinate.</text>
</comment>
<evidence type="ECO:0000256" key="2">
    <source>
        <dbReference type="ARBA" id="ARBA00002752"/>
    </source>
</evidence>
<dbReference type="GO" id="GO:0005506">
    <property type="term" value="F:iron ion binding"/>
    <property type="evidence" value="ECO:0007669"/>
    <property type="project" value="InterPro"/>
</dbReference>